<gene>
    <name evidence="2" type="ORF">NLJ89_g3496</name>
</gene>
<keyword evidence="1" id="KW-0812">Transmembrane</keyword>
<dbReference type="EMBL" id="JANKHO010000254">
    <property type="protein sequence ID" value="KAJ3512482.1"/>
    <property type="molecule type" value="Genomic_DNA"/>
</dbReference>
<organism evidence="2 3">
    <name type="scientific">Agrocybe chaxingu</name>
    <dbReference type="NCBI Taxonomy" id="84603"/>
    <lineage>
        <taxon>Eukaryota</taxon>
        <taxon>Fungi</taxon>
        <taxon>Dikarya</taxon>
        <taxon>Basidiomycota</taxon>
        <taxon>Agaricomycotina</taxon>
        <taxon>Agaricomycetes</taxon>
        <taxon>Agaricomycetidae</taxon>
        <taxon>Agaricales</taxon>
        <taxon>Agaricineae</taxon>
        <taxon>Strophariaceae</taxon>
        <taxon>Agrocybe</taxon>
    </lineage>
</organism>
<proteinExistence type="predicted"/>
<keyword evidence="1" id="KW-1133">Transmembrane helix</keyword>
<feature type="transmembrane region" description="Helical" evidence="1">
    <location>
        <begin position="12"/>
        <end position="31"/>
    </location>
</feature>
<dbReference type="OrthoDB" id="3270641at2759"/>
<name>A0A9W8K2D4_9AGAR</name>
<sequence length="218" mass="23733">MTNVLWPTRALLVLVYLVSVSLTPLAVAALLNRTIDDTRKDPWNSQDCPSCAITPDVSRAFNGSAIWVFFINANNAGRDVTARTIANFTMDDDPPAMYEHVPDPMKTEVDFDVLAYSRDGLNNTQHQLVISVSGDTDTYVNFDYAIYTVEDPGVPSSTELQFSSTALSTFSVPTSVPALDDNGMPQKRGIDGVSVAIGLAIAFVYLTHWFHPAATSPP</sequence>
<evidence type="ECO:0000256" key="1">
    <source>
        <dbReference type="SAM" id="Phobius"/>
    </source>
</evidence>
<reference evidence="2" key="1">
    <citation type="submission" date="2022-07" db="EMBL/GenBank/DDBJ databases">
        <title>Genome Sequence of Agrocybe chaxingu.</title>
        <authorList>
            <person name="Buettner E."/>
        </authorList>
    </citation>
    <scope>NUCLEOTIDE SEQUENCE</scope>
    <source>
        <strain evidence="2">MP-N11</strain>
    </source>
</reference>
<protein>
    <submittedName>
        <fullName evidence="2">Uncharacterized protein</fullName>
    </submittedName>
</protein>
<evidence type="ECO:0000313" key="3">
    <source>
        <dbReference type="Proteomes" id="UP001148786"/>
    </source>
</evidence>
<feature type="transmembrane region" description="Helical" evidence="1">
    <location>
        <begin position="192"/>
        <end position="211"/>
    </location>
</feature>
<keyword evidence="1" id="KW-0472">Membrane</keyword>
<dbReference type="Proteomes" id="UP001148786">
    <property type="component" value="Unassembled WGS sequence"/>
</dbReference>
<accession>A0A9W8K2D4</accession>
<comment type="caution">
    <text evidence="2">The sequence shown here is derived from an EMBL/GenBank/DDBJ whole genome shotgun (WGS) entry which is preliminary data.</text>
</comment>
<keyword evidence="3" id="KW-1185">Reference proteome</keyword>
<evidence type="ECO:0000313" key="2">
    <source>
        <dbReference type="EMBL" id="KAJ3512482.1"/>
    </source>
</evidence>
<dbReference type="AlphaFoldDB" id="A0A9W8K2D4"/>
<dbReference type="Gene3D" id="2.60.120.260">
    <property type="entry name" value="Galactose-binding domain-like"/>
    <property type="match status" value="1"/>
</dbReference>